<evidence type="ECO:0000313" key="11">
    <source>
        <dbReference type="EMBL" id="AAO44802.1"/>
    </source>
</evidence>
<dbReference type="GO" id="GO:0008658">
    <property type="term" value="F:penicillin binding"/>
    <property type="evidence" value="ECO:0007669"/>
    <property type="project" value="InterPro"/>
</dbReference>
<evidence type="ECO:0000256" key="2">
    <source>
        <dbReference type="ARBA" id="ARBA00022670"/>
    </source>
</evidence>
<dbReference type="PANTHER" id="PTHR32282">
    <property type="entry name" value="BINDING PROTEIN TRANSPEPTIDASE, PUTATIVE-RELATED"/>
    <property type="match status" value="1"/>
</dbReference>
<dbReference type="GO" id="GO:0006508">
    <property type="term" value="P:proteolysis"/>
    <property type="evidence" value="ECO:0007669"/>
    <property type="project" value="UniProtKB-KW"/>
</dbReference>
<dbReference type="AlphaFoldDB" id="Q83MQ9"/>
<dbReference type="GO" id="GO:0009252">
    <property type="term" value="P:peptidoglycan biosynthetic process"/>
    <property type="evidence" value="ECO:0007669"/>
    <property type="project" value="TreeGrafter"/>
</dbReference>
<keyword evidence="4" id="KW-0808">Transferase</keyword>
<dbReference type="Gene3D" id="1.10.3810.10">
    <property type="entry name" value="Biosynthetic peptidoglycan transglycosylase-like"/>
    <property type="match status" value="1"/>
</dbReference>
<dbReference type="InterPro" id="IPR036950">
    <property type="entry name" value="PBP_transglycosylase"/>
</dbReference>
<evidence type="ECO:0000313" key="12">
    <source>
        <dbReference type="Proteomes" id="UP000002200"/>
    </source>
</evidence>
<dbReference type="Pfam" id="PF00912">
    <property type="entry name" value="Transgly"/>
    <property type="match status" value="2"/>
</dbReference>
<keyword evidence="2" id="KW-0645">Protease</keyword>
<dbReference type="EMBL" id="AE014184">
    <property type="protein sequence ID" value="AAO44802.1"/>
    <property type="molecule type" value="Genomic_DNA"/>
</dbReference>
<feature type="domain" description="PASTA" evidence="10">
    <location>
        <begin position="809"/>
        <end position="874"/>
    </location>
</feature>
<evidence type="ECO:0000256" key="6">
    <source>
        <dbReference type="ARBA" id="ARBA00023268"/>
    </source>
</evidence>
<evidence type="ECO:0000256" key="3">
    <source>
        <dbReference type="ARBA" id="ARBA00022676"/>
    </source>
</evidence>
<evidence type="ECO:0000256" key="5">
    <source>
        <dbReference type="ARBA" id="ARBA00022801"/>
    </source>
</evidence>
<dbReference type="Proteomes" id="UP000002200">
    <property type="component" value="Chromosome"/>
</dbReference>
<dbReference type="Gene3D" id="3.40.710.10">
    <property type="entry name" value="DD-peptidase/beta-lactamase superfamily"/>
    <property type="match status" value="1"/>
</dbReference>
<organism evidence="11 12">
    <name type="scientific">Tropheryma whipplei (strain Twist)</name>
    <name type="common">Whipple's bacillus</name>
    <dbReference type="NCBI Taxonomy" id="203267"/>
    <lineage>
        <taxon>Bacteria</taxon>
        <taxon>Bacillati</taxon>
        <taxon>Actinomycetota</taxon>
        <taxon>Actinomycetes</taxon>
        <taxon>Micrococcales</taxon>
        <taxon>Tropherymataceae</taxon>
        <taxon>Tropheryma</taxon>
    </lineage>
</organism>
<accession>Q83MQ9</accession>
<evidence type="ECO:0000259" key="10">
    <source>
        <dbReference type="PROSITE" id="PS51178"/>
    </source>
</evidence>
<name>Q83MQ9_TROWT</name>
<dbReference type="OrthoDB" id="9766909at2"/>
<dbReference type="CAZy" id="GT51">
    <property type="family name" value="Glycosyltransferase Family 51"/>
</dbReference>
<feature type="domain" description="PASTA" evidence="10">
    <location>
        <begin position="746"/>
        <end position="808"/>
    </location>
</feature>
<feature type="compositionally biased region" description="Polar residues" evidence="9">
    <location>
        <begin position="782"/>
        <end position="799"/>
    </location>
</feature>
<evidence type="ECO:0000256" key="1">
    <source>
        <dbReference type="ARBA" id="ARBA00022645"/>
    </source>
</evidence>
<protein>
    <submittedName>
        <fullName evidence="11">Penicillin-binding protein 1</fullName>
    </submittedName>
</protein>
<dbReference type="Pfam" id="PF03793">
    <property type="entry name" value="PASTA"/>
    <property type="match status" value="2"/>
</dbReference>
<dbReference type="STRING" id="203267.TWT_705"/>
<dbReference type="SUPFAM" id="SSF56601">
    <property type="entry name" value="beta-lactamase/transpeptidase-like"/>
    <property type="match status" value="1"/>
</dbReference>
<sequence length="876" mass="95586">MLKHWLRLLWICTISGVVLASGMVPALAFATFAISREVNKSLPSFLDADDLSQKSVIYGINRQTGKPVEIASFYTQNRIDVSLDEISLFVRDAAIAVEDPRFYTNHGVDLTGSFRALLSNLLSGGGSIQGGSSITQQYVKNMLLQRCEIISPVKPSKPEVKSSERDKEIYARALKKYNTDVARRSKCIRDVVGVSLQRKIREVFLALQVNRNLSKNTVLRNYLNIVNYGGSIYGIEAASRYYFSKHAKDLTLPEAATLIGIINSPSVLRIDRPDNPNNGKKNGYRQAKARRDYVLKRMLVIGKITEDQYKKAEKTQIEPRITYPEYGCAPAGNAAFFCDYIQHLILDNSAFGKTRAERKFSLMRGGYRIYTTLDIALQNKAAEAMSNYFPSFVRGLSAGAALVTVEPGTGNLLAMVQNTKYSQDPAVLEDPSYSAVNLSTDFDYGGSSGFQVGSTYKLFTLIAWLRAGKSLNTVVDSAYDRNKQSKAFSLGDFKNTCTDPGALKPYRGAYEVKNAAGTKNFTVMNATKQSVNTAYMAMALQLDLCDVKKAALDTGLAPANIASGEDLISSPSSILGINQISPLKMAEAYATIAAGGRHCPTRAIIKILDRHGKEVPIPRTDCKDVISQDVNAATAWALKQVITGGTATQANPRDGIEHIAKTGTTDNAADSWIIGGSTKAVTAIWTGVTTNRANFSQYGRYLRGKAGVYPFYNVRYLIWREVMRYADSLYPGSRFPAPDPKYLVMTNVIVPNVIGMTKEEAKLALEQIGLVYEEKPGEEVTNDQTVTNTDPSPGSSVPQGTSVTVMYASDQSFTIPNVIGMTKEEAVRLLSGQKLNISEIKVSSPTLAGKVISVLPGVGTSISSNSVITITVGKRD</sequence>
<dbReference type="InterPro" id="IPR012338">
    <property type="entry name" value="Beta-lactam/transpept-like"/>
</dbReference>
<keyword evidence="6" id="KW-0511">Multifunctional enzyme</keyword>
<evidence type="ECO:0000256" key="8">
    <source>
        <dbReference type="ARBA" id="ARBA00049902"/>
    </source>
</evidence>
<keyword evidence="3" id="KW-0328">Glycosyltransferase</keyword>
<evidence type="ECO:0000256" key="7">
    <source>
        <dbReference type="ARBA" id="ARBA00034000"/>
    </source>
</evidence>
<dbReference type="eggNOG" id="COG0744">
    <property type="taxonomic scope" value="Bacteria"/>
</dbReference>
<keyword evidence="12" id="KW-1185">Reference proteome</keyword>
<evidence type="ECO:0000256" key="9">
    <source>
        <dbReference type="SAM" id="MobiDB-lite"/>
    </source>
</evidence>
<dbReference type="HOGENOM" id="CLU_006354_2_6_11"/>
<dbReference type="Gene3D" id="3.30.10.20">
    <property type="match status" value="2"/>
</dbReference>
<evidence type="ECO:0000256" key="4">
    <source>
        <dbReference type="ARBA" id="ARBA00022679"/>
    </source>
</evidence>
<dbReference type="SMART" id="SM00740">
    <property type="entry name" value="PASTA"/>
    <property type="match status" value="2"/>
</dbReference>
<dbReference type="KEGG" id="twh:TWT_705"/>
<gene>
    <name evidence="11" type="primary">ponA</name>
    <name evidence="11" type="ordered locus">TWT_705</name>
</gene>
<comment type="catalytic activity">
    <reaction evidence="7">
        <text>Preferential cleavage: (Ac)2-L-Lys-D-Ala-|-D-Ala. Also transpeptidation of peptidyl-alanyl moieties that are N-acyl substituents of D-alanine.</text>
        <dbReference type="EC" id="3.4.16.4"/>
    </reaction>
</comment>
<keyword evidence="5" id="KW-0378">Hydrolase</keyword>
<dbReference type="InterPro" id="IPR023346">
    <property type="entry name" value="Lysozyme-like_dom_sf"/>
</dbReference>
<dbReference type="InterPro" id="IPR005543">
    <property type="entry name" value="PASTA_dom"/>
</dbReference>
<dbReference type="PROSITE" id="PS51178">
    <property type="entry name" value="PASTA"/>
    <property type="match status" value="2"/>
</dbReference>
<dbReference type="GO" id="GO:0008955">
    <property type="term" value="F:peptidoglycan glycosyltransferase activity"/>
    <property type="evidence" value="ECO:0007669"/>
    <property type="project" value="UniProtKB-EC"/>
</dbReference>
<feature type="region of interest" description="Disordered" evidence="9">
    <location>
        <begin position="778"/>
        <end position="799"/>
    </location>
</feature>
<dbReference type="InterPro" id="IPR001460">
    <property type="entry name" value="PCN-bd_Tpept"/>
</dbReference>
<dbReference type="PANTHER" id="PTHR32282:SF33">
    <property type="entry name" value="PEPTIDOGLYCAN GLYCOSYLTRANSFERASE"/>
    <property type="match status" value="1"/>
</dbReference>
<dbReference type="CDD" id="cd06577">
    <property type="entry name" value="PASTA_pknB"/>
    <property type="match status" value="2"/>
</dbReference>
<dbReference type="GO" id="GO:0009002">
    <property type="term" value="F:serine-type D-Ala-D-Ala carboxypeptidase activity"/>
    <property type="evidence" value="ECO:0007669"/>
    <property type="project" value="UniProtKB-EC"/>
</dbReference>
<dbReference type="Pfam" id="PF00905">
    <property type="entry name" value="Transpeptidase"/>
    <property type="match status" value="1"/>
</dbReference>
<dbReference type="InterPro" id="IPR050396">
    <property type="entry name" value="Glycosyltr_51/Transpeptidase"/>
</dbReference>
<dbReference type="SUPFAM" id="SSF53955">
    <property type="entry name" value="Lysozyme-like"/>
    <property type="match status" value="1"/>
</dbReference>
<proteinExistence type="predicted"/>
<dbReference type="InterPro" id="IPR001264">
    <property type="entry name" value="Glyco_trans_51"/>
</dbReference>
<keyword evidence="1" id="KW-0121">Carboxypeptidase</keyword>
<comment type="catalytic activity">
    <reaction evidence="8">
        <text>[GlcNAc-(1-&gt;4)-Mur2Ac(oyl-L-Ala-gamma-D-Glu-L-Lys-D-Ala-D-Ala)](n)-di-trans,octa-cis-undecaprenyl diphosphate + beta-D-GlcNAc-(1-&gt;4)-Mur2Ac(oyl-L-Ala-gamma-D-Glu-L-Lys-D-Ala-D-Ala)-di-trans,octa-cis-undecaprenyl diphosphate = [GlcNAc-(1-&gt;4)-Mur2Ac(oyl-L-Ala-gamma-D-Glu-L-Lys-D-Ala-D-Ala)](n+1)-di-trans,octa-cis-undecaprenyl diphosphate + di-trans,octa-cis-undecaprenyl diphosphate + H(+)</text>
        <dbReference type="Rhea" id="RHEA:23708"/>
        <dbReference type="Rhea" id="RHEA-COMP:9602"/>
        <dbReference type="Rhea" id="RHEA-COMP:9603"/>
        <dbReference type="ChEBI" id="CHEBI:15378"/>
        <dbReference type="ChEBI" id="CHEBI:58405"/>
        <dbReference type="ChEBI" id="CHEBI:60033"/>
        <dbReference type="ChEBI" id="CHEBI:78435"/>
        <dbReference type="EC" id="2.4.99.28"/>
    </reaction>
</comment>
<dbReference type="eggNOG" id="COG2815">
    <property type="taxonomic scope" value="Bacteria"/>
</dbReference>
<reference evidence="11 12" key="1">
    <citation type="journal article" date="2003" name="Genome Res.">
        <title>Tropheryma whipplei twist: a human pathogenic Actinobacteria with a reduced genome.</title>
        <authorList>
            <person name="Raoult D."/>
            <person name="Ogata H."/>
            <person name="Audic S."/>
            <person name="Robert C."/>
            <person name="Suhre K."/>
            <person name="Drancourt M."/>
            <person name="Claverie J.-M."/>
        </authorList>
    </citation>
    <scope>NUCLEOTIDE SEQUENCE [LARGE SCALE GENOMIC DNA]</scope>
    <source>
        <strain evidence="11 12">Twist</strain>
    </source>
</reference>
<dbReference type="GO" id="GO:0030288">
    <property type="term" value="C:outer membrane-bounded periplasmic space"/>
    <property type="evidence" value="ECO:0007669"/>
    <property type="project" value="TreeGrafter"/>
</dbReference>